<keyword evidence="3" id="KW-1185">Reference proteome</keyword>
<gene>
    <name evidence="2" type="ORF">LX64_03653</name>
</gene>
<sequence length="444" mass="49670">MFYVMLDKRNKMRLCLLVVFAAVVSLVSCDKEGFSYQNAANPNESNYLLLDTLTVNMSTIQLDSFTTNSSGVALVGKYTDPAFGKIEAYTNYHVGVPTEKTLASKALYDSIEIILKPNGYYYGDSTLPQTFQVYKLADKISIPKEQYSLFNTTTTATESTPVAVSQQLIRPSEKKAVRIILPNTIGNELFEMIKNNKQEVSTNEHFLNYFKGLSIRGGINNSMLLSYLATDSGMVMRLHYHENNQELERKHFDFPLTGSGLQYNHISYDRSGTPLTAFTRENKVISSTALDNVAYLQSFTGLVTRLDIPALRDLPKMGKFGKIMAAELQLRPVAGTYDLLSLPESITLCGADRLNNVTDSLVNTLDGSIQHGSLTIDKLYHENTKYTYDVTSYCTFQTTATDLTSKGLLLYPNGHNVMANRAVLGDTKNKLNRVSLKVYYLLYK</sequence>
<dbReference type="OrthoDB" id="1092930at2"/>
<keyword evidence="1" id="KW-0732">Signal</keyword>
<dbReference type="RefSeq" id="WP_111599058.1">
    <property type="nucleotide sequence ID" value="NZ_QLLL01000006.1"/>
</dbReference>
<protein>
    <submittedName>
        <fullName evidence="2">Uncharacterized protein DUF4270</fullName>
    </submittedName>
</protein>
<dbReference type="InterPro" id="IPR025366">
    <property type="entry name" value="DUF4270"/>
</dbReference>
<evidence type="ECO:0000256" key="1">
    <source>
        <dbReference type="SAM" id="SignalP"/>
    </source>
</evidence>
<dbReference type="AlphaFoldDB" id="A0A327QH31"/>
<organism evidence="2 3">
    <name type="scientific">Chitinophaga skermanii</name>
    <dbReference type="NCBI Taxonomy" id="331697"/>
    <lineage>
        <taxon>Bacteria</taxon>
        <taxon>Pseudomonadati</taxon>
        <taxon>Bacteroidota</taxon>
        <taxon>Chitinophagia</taxon>
        <taxon>Chitinophagales</taxon>
        <taxon>Chitinophagaceae</taxon>
        <taxon>Chitinophaga</taxon>
    </lineage>
</organism>
<dbReference type="Proteomes" id="UP000249547">
    <property type="component" value="Unassembled WGS sequence"/>
</dbReference>
<dbReference type="EMBL" id="QLLL01000006">
    <property type="protein sequence ID" value="RAJ02633.1"/>
    <property type="molecule type" value="Genomic_DNA"/>
</dbReference>
<feature type="signal peptide" evidence="1">
    <location>
        <begin position="1"/>
        <end position="30"/>
    </location>
</feature>
<dbReference type="Pfam" id="PF14092">
    <property type="entry name" value="DUF4270"/>
    <property type="match status" value="1"/>
</dbReference>
<comment type="caution">
    <text evidence="2">The sequence shown here is derived from an EMBL/GenBank/DDBJ whole genome shotgun (WGS) entry which is preliminary data.</text>
</comment>
<accession>A0A327QH31</accession>
<evidence type="ECO:0000313" key="2">
    <source>
        <dbReference type="EMBL" id="RAJ02633.1"/>
    </source>
</evidence>
<proteinExistence type="predicted"/>
<feature type="chain" id="PRO_5016368401" evidence="1">
    <location>
        <begin position="31"/>
        <end position="444"/>
    </location>
</feature>
<reference evidence="2 3" key="1">
    <citation type="submission" date="2018-06" db="EMBL/GenBank/DDBJ databases">
        <title>Genomic Encyclopedia of Archaeal and Bacterial Type Strains, Phase II (KMG-II): from individual species to whole genera.</title>
        <authorList>
            <person name="Goeker M."/>
        </authorList>
    </citation>
    <scope>NUCLEOTIDE SEQUENCE [LARGE SCALE GENOMIC DNA]</scope>
    <source>
        <strain evidence="2 3">DSM 23857</strain>
    </source>
</reference>
<evidence type="ECO:0000313" key="3">
    <source>
        <dbReference type="Proteomes" id="UP000249547"/>
    </source>
</evidence>
<name>A0A327QH31_9BACT</name>